<organism evidence="2 3">
    <name type="scientific">Pleurodeles waltl</name>
    <name type="common">Iberian ribbed newt</name>
    <dbReference type="NCBI Taxonomy" id="8319"/>
    <lineage>
        <taxon>Eukaryota</taxon>
        <taxon>Metazoa</taxon>
        <taxon>Chordata</taxon>
        <taxon>Craniata</taxon>
        <taxon>Vertebrata</taxon>
        <taxon>Euteleostomi</taxon>
        <taxon>Amphibia</taxon>
        <taxon>Batrachia</taxon>
        <taxon>Caudata</taxon>
        <taxon>Salamandroidea</taxon>
        <taxon>Salamandridae</taxon>
        <taxon>Pleurodelinae</taxon>
        <taxon>Pleurodeles</taxon>
    </lineage>
</organism>
<proteinExistence type="predicted"/>
<name>A0AAV7KY82_PLEWA</name>
<evidence type="ECO:0000313" key="2">
    <source>
        <dbReference type="EMBL" id="KAJ1084456.1"/>
    </source>
</evidence>
<feature type="region of interest" description="Disordered" evidence="1">
    <location>
        <begin position="32"/>
        <end position="68"/>
    </location>
</feature>
<dbReference type="AlphaFoldDB" id="A0AAV7KY82"/>
<gene>
    <name evidence="2" type="ORF">NDU88_004603</name>
</gene>
<evidence type="ECO:0000313" key="3">
    <source>
        <dbReference type="Proteomes" id="UP001066276"/>
    </source>
</evidence>
<protein>
    <submittedName>
        <fullName evidence="2">Uncharacterized protein</fullName>
    </submittedName>
</protein>
<sequence>MEARIREQCRAVAEMEERWAQLCKDREEALRRKGQRKCKTGTEGVGGPAEQAEHGQEQGSWVWVPKDGTGGHQEACVAGGFSSVSGTSGRGSHAWRRTAMPECEAVRKVAQPKGRKMFLGRWSEELGGSLAAFPTAGDCT</sequence>
<comment type="caution">
    <text evidence="2">The sequence shown here is derived from an EMBL/GenBank/DDBJ whole genome shotgun (WGS) entry which is preliminary data.</text>
</comment>
<dbReference type="EMBL" id="JANPWB010000016">
    <property type="protein sequence ID" value="KAJ1084456.1"/>
    <property type="molecule type" value="Genomic_DNA"/>
</dbReference>
<reference evidence="2" key="1">
    <citation type="journal article" date="2022" name="bioRxiv">
        <title>Sequencing and chromosome-scale assembly of the giantPleurodeles waltlgenome.</title>
        <authorList>
            <person name="Brown T."/>
            <person name="Elewa A."/>
            <person name="Iarovenko S."/>
            <person name="Subramanian E."/>
            <person name="Araus A.J."/>
            <person name="Petzold A."/>
            <person name="Susuki M."/>
            <person name="Suzuki K.-i.T."/>
            <person name="Hayashi T."/>
            <person name="Toyoda A."/>
            <person name="Oliveira C."/>
            <person name="Osipova E."/>
            <person name="Leigh N.D."/>
            <person name="Simon A."/>
            <person name="Yun M.H."/>
        </authorList>
    </citation>
    <scope>NUCLEOTIDE SEQUENCE</scope>
    <source>
        <strain evidence="2">20211129_DDA</strain>
        <tissue evidence="2">Liver</tissue>
    </source>
</reference>
<accession>A0AAV7KY82</accession>
<evidence type="ECO:0000256" key="1">
    <source>
        <dbReference type="SAM" id="MobiDB-lite"/>
    </source>
</evidence>
<dbReference type="Proteomes" id="UP001066276">
    <property type="component" value="Chromosome 12"/>
</dbReference>
<keyword evidence="3" id="KW-1185">Reference proteome</keyword>